<evidence type="ECO:0000313" key="3">
    <source>
        <dbReference type="Proteomes" id="UP000595847"/>
    </source>
</evidence>
<name>A0A7T5ENI4_9BACL</name>
<evidence type="ECO:0000313" key="1">
    <source>
        <dbReference type="EMBL" id="QQE75865.1"/>
    </source>
</evidence>
<keyword evidence="4" id="KW-1185">Reference proteome</keyword>
<dbReference type="Proteomes" id="UP000677234">
    <property type="component" value="Chromosome"/>
</dbReference>
<evidence type="ECO:0000313" key="4">
    <source>
        <dbReference type="Proteomes" id="UP000677234"/>
    </source>
</evidence>
<reference evidence="2" key="2">
    <citation type="submission" date="2021-04" db="EMBL/GenBank/DDBJ databases">
        <title>Brevibacillus composti FJAT-54423, complete genome.</title>
        <authorList>
            <person name="Tang R."/>
        </authorList>
    </citation>
    <scope>NUCLEOTIDE SEQUENCE</scope>
    <source>
        <strain evidence="2">FJAT-54424</strain>
    </source>
</reference>
<reference evidence="1 3" key="1">
    <citation type="submission" date="2020-12" db="EMBL/GenBank/DDBJ databases">
        <title>strain FJAT-54423T represents a novel species of the genus Brevibacillus.</title>
        <authorList>
            <person name="Tang R."/>
        </authorList>
    </citation>
    <scope>NUCLEOTIDE SEQUENCE [LARGE SCALE GENOMIC DNA]</scope>
    <source>
        <strain evidence="1 3">FJAT-54423</strain>
    </source>
</reference>
<sequence>MKRMFGIEMQQAPGKLPGFYAQVIHKIGDHVNVYDRDEQLLIVENEQERDKLIEILEKASMLGEEFPLWLLPANAEMADLDAVGFESQDGHLYVYADRVAAFTLDPAIGAERDRWAALEQMKESILGRIPAAAASDTWYLIDSEQDQLMLGIAKAYGVQLHFFAE</sequence>
<proteinExistence type="predicted"/>
<dbReference type="EMBL" id="CP073708">
    <property type="protein sequence ID" value="QUO42891.1"/>
    <property type="molecule type" value="Genomic_DNA"/>
</dbReference>
<protein>
    <submittedName>
        <fullName evidence="1">Uncharacterized protein</fullName>
    </submittedName>
</protein>
<accession>A0A7T5ENI4</accession>
<dbReference type="KEGG" id="bcop:JD108_08370"/>
<evidence type="ECO:0000313" key="2">
    <source>
        <dbReference type="EMBL" id="QUO42891.1"/>
    </source>
</evidence>
<dbReference type="Proteomes" id="UP000595847">
    <property type="component" value="Chromosome"/>
</dbReference>
<gene>
    <name evidence="1" type="ORF">JD108_08370</name>
    <name evidence="2" type="ORF">KDJ56_08050</name>
</gene>
<dbReference type="EMBL" id="CP066308">
    <property type="protein sequence ID" value="QQE75865.1"/>
    <property type="molecule type" value="Genomic_DNA"/>
</dbReference>
<dbReference type="AlphaFoldDB" id="A0A7T5ENI4"/>
<organism evidence="1 3">
    <name type="scientific">Brevibacillus composti</name>
    <dbReference type="NCBI Taxonomy" id="2796470"/>
    <lineage>
        <taxon>Bacteria</taxon>
        <taxon>Bacillati</taxon>
        <taxon>Bacillota</taxon>
        <taxon>Bacilli</taxon>
        <taxon>Bacillales</taxon>
        <taxon>Paenibacillaceae</taxon>
        <taxon>Brevibacillus</taxon>
    </lineage>
</organism>